<feature type="domain" description="UvrD-like helicase C-terminal" evidence="6">
    <location>
        <begin position="812"/>
        <end position="894"/>
    </location>
</feature>
<dbReference type="RefSeq" id="XP_007323445.1">
    <property type="nucleotide sequence ID" value="XM_007323383.1"/>
</dbReference>
<dbReference type="Gene3D" id="3.40.50.300">
    <property type="entry name" value="P-loop containing nucleotide triphosphate hydrolases"/>
    <property type="match status" value="2"/>
</dbReference>
<evidence type="ECO:0000256" key="1">
    <source>
        <dbReference type="ARBA" id="ARBA00022741"/>
    </source>
</evidence>
<gene>
    <name evidence="7" type="ORF">SERLADRAFT_442812</name>
</gene>
<dbReference type="GO" id="GO:0005524">
    <property type="term" value="F:ATP binding"/>
    <property type="evidence" value="ECO:0007669"/>
    <property type="project" value="UniProtKB-KW"/>
</dbReference>
<name>F8PA12_SERL9</name>
<proteinExistence type="predicted"/>
<evidence type="ECO:0000259" key="6">
    <source>
        <dbReference type="Pfam" id="PF13361"/>
    </source>
</evidence>
<dbReference type="InterPro" id="IPR014016">
    <property type="entry name" value="UvrD-like_ATP-bd"/>
</dbReference>
<dbReference type="InterPro" id="IPR039904">
    <property type="entry name" value="TRANK1"/>
</dbReference>
<evidence type="ECO:0000313" key="8">
    <source>
        <dbReference type="Proteomes" id="UP000008064"/>
    </source>
</evidence>
<organism evidence="8">
    <name type="scientific">Serpula lacrymans var. lacrymans (strain S7.9)</name>
    <name type="common">Dry rot fungus</name>
    <dbReference type="NCBI Taxonomy" id="578457"/>
    <lineage>
        <taxon>Eukaryota</taxon>
        <taxon>Fungi</taxon>
        <taxon>Dikarya</taxon>
        <taxon>Basidiomycota</taxon>
        <taxon>Agaricomycotina</taxon>
        <taxon>Agaricomycetes</taxon>
        <taxon>Agaricomycetidae</taxon>
        <taxon>Boletales</taxon>
        <taxon>Coniophorineae</taxon>
        <taxon>Serpulaceae</taxon>
        <taxon>Serpula</taxon>
    </lineage>
</organism>
<evidence type="ECO:0000256" key="4">
    <source>
        <dbReference type="ARBA" id="ARBA00022840"/>
    </source>
</evidence>
<dbReference type="SUPFAM" id="SSF52540">
    <property type="entry name" value="P-loop containing nucleoside triphosphate hydrolases"/>
    <property type="match status" value="1"/>
</dbReference>
<accession>F8PA12</accession>
<keyword evidence="3" id="KW-0347">Helicase</keyword>
<dbReference type="GO" id="GO:0004386">
    <property type="term" value="F:helicase activity"/>
    <property type="evidence" value="ECO:0007669"/>
    <property type="project" value="UniProtKB-KW"/>
</dbReference>
<dbReference type="OrthoDB" id="3156807at2759"/>
<dbReference type="Pfam" id="PF13361">
    <property type="entry name" value="UvrD_C"/>
    <property type="match status" value="1"/>
</dbReference>
<dbReference type="InterPro" id="IPR014017">
    <property type="entry name" value="DNA_helicase_UvrD-like_C"/>
</dbReference>
<dbReference type="PANTHER" id="PTHR21529:SF4">
    <property type="entry name" value="TPR AND ANKYRIN REPEAT-CONTAINING PROTEIN 1"/>
    <property type="match status" value="1"/>
</dbReference>
<feature type="domain" description="UvrD-like helicase ATP-binding" evidence="5">
    <location>
        <begin position="353"/>
        <end position="676"/>
    </location>
</feature>
<dbReference type="PANTHER" id="PTHR21529">
    <property type="entry name" value="MAMMARY TURMOR VIRUS RECEPTOR HOMOLOG 1, 2 MTVR1, 2"/>
    <property type="match status" value="1"/>
</dbReference>
<dbReference type="GO" id="GO:0016787">
    <property type="term" value="F:hydrolase activity"/>
    <property type="evidence" value="ECO:0007669"/>
    <property type="project" value="UniProtKB-KW"/>
</dbReference>
<keyword evidence="4" id="KW-0067">ATP-binding</keyword>
<keyword evidence="1" id="KW-0547">Nucleotide-binding</keyword>
<keyword evidence="2" id="KW-0378">Hydrolase</keyword>
<dbReference type="Proteomes" id="UP000008064">
    <property type="component" value="Unassembled WGS sequence"/>
</dbReference>
<dbReference type="GeneID" id="18815791"/>
<sequence length="2042" mass="233562">MPLLTFTGDNVASERQDDEFENVGLVKFNLKQKSQRHLKNNKRGARKPPIDVTVFQNLDLEVPDTREEANNMVSTLLLDQQGVLQYYLDILRRPQICDTLHKIYAPLRSRTTLPSENFKGKTLAVNDALQQSEEQPSAYPIVQPMKAALYFDSAAGFGEWHVLISTRADRNLRETCRKDKKSFNIIVKKIKELSNGHFSEDNQKRLAGSDNGIPIFEAKMTRDSRLVYQIDCVPEYDSDVERQVIRIFGIYTHAQLDNRLWDSMSHQLMKRGKEYKHRCTFRNRPRQVGDNVIMPASFPPQEAVEEVVSGLAIPIPSEYLEELHSLLVLEKFVTLSQALLISLSFPHVFSVSPKEKEIIEHTSSCFVLGRSGTGKTTTMLFKMLGIERSWQLHSAGRVEEYFTKLMQSLALQGTSAKELMEIVKKKVGAQQASELMIDVDDESDWRSDLPRHFSQLQDEHFPLFITFDRLCMLLEADARLSYKHTSDSPGLIEACSSPSQDNDDRSTISYDTFFDAYWCHFPQSLIKGLDPALVFSEFMGTNKCLNVVPSSSIFDHELGVIKGSEEALSTTERFLDQKTYVKLSHRSQSTFSMHRDVIYKLFEQYMKRKKGRGDQDMADKSQAILDFISREGVPGERIDFLYVDEVQDNLLIDIPLLRALCKNPDGMFWAGDTAQAFGSSFKFDALKAFLYRIEREFEQKNKHIRPQLPPRSFQLAVNYRSHGGIVGCAQSVIRLITEFFPYSIDKLADEKGIIDGAKPVLFAGWDENTVRYESFLFGDRGTRIEFGAQQCILVRNEVAKEKLRKEVGDVGLIMTLYESKGLEFDDVLLYNFFEDSTVDVSHFRIVLNALEDRDLQKSSLSAHRFDETRHAGVCSELKFLYVAITRARKNLWIVDYSKKAEPMKIFWTSLDLVQICTPGADVPQLAVSSTPEEWRISGRSLFQHKRYYQAMHCFTRAGLEREASVTHAYHLRELARGHPLISLRRSESFLVAAEAFLLCTQSSKAPKEKRAYFKAAADCFVHCGDDTRAAKAFVDASEFTLAAQHYRKAGKFHDAVQVIDAHRSQMNEAVVDKIIQVSRLYFVKESKLDDAIKLFSSYEEGLEFLEDYDLDVARATLLEKMGRLAEAAELHLAEGRQLEAIRLFIADRENIDSEDRAKKCLVDCLWQQLSFGRSKSADNSHLHALQELLHRVSDSRAEAAEMAEDSEVLMFKAISDGNTAQLLKLGLMFHGDRNAAALLCLDNAFVSIPKIQVAKGSEVSSSLGLFHIYTKVLGEAARHPDPYSNARIQKLLDFHVLAEGQVLVKKETFLHDHCMRRNSPIIRSDDGDLIMSRWDFLVIYRNALSDRLRTRVLAENGICEKAKALFPCLSFAAFKYCNNQQCDRDHLDSPALTNEAYHMRVQLHLQQVLIVQSLHFVMRGDETRRLRIAWITRLYEALNPPYHMLGHISNLDLTRIPDAQQGCQVVIDWLRDLLYTLDPRENKPTFLSMASILAGLSLDFDSDAAYSYVRQAPFAAPNGRLPPELLRNKSAFYVINDLIEFLEDKKQYSLTLGILFLNHVLDNTLCFSLDILCDYTDHLCASIVVHFLHRKWSSLHGITLPRSYLIRALKRFDRTPRDTHLMELFCRCLGELLGRVFTTIDSDHLVYEGQSIWKHSDPIRNAFIARICMCLLGYNIRDRDERLRKQIFTAITTLRKDGRFLPTICYRYISARGWEDLARHVRQSARDSNLDEMVQLHDLSRVPLPNYTVSGVRLVAFKRSDDIVSLLTSPETLTSKSSTLKATAAAFTPQQTISSPAKAALAPFAEDNPVEEEDKHDVEETDLDVVGQNPEGQEIMGYQTYKNSNTDAAFSEEHIKAATTFMILYKQLLRRRRKAPKHGLASHRAQVFTTYQDASCTIEWPNGYYRLLFLGPLPHIMVCLERVVSYAKTAKDNVKKRLTRVEHQELEEVSERLTKMTSLLKNSKRLQKTLEPKSELHRRRDLQELESSVSEVELLVQQLPQEKRMELQEDLNLGWTGIVKKLVKVKKPKPLLEVDDIEDDMY</sequence>
<dbReference type="KEGG" id="sla:SERLADRAFT_442812"/>
<protein>
    <submittedName>
        <fullName evidence="7">Uncharacterized protein</fullName>
    </submittedName>
</protein>
<dbReference type="Pfam" id="PF00580">
    <property type="entry name" value="UvrD-helicase"/>
    <property type="match status" value="1"/>
</dbReference>
<evidence type="ECO:0000259" key="5">
    <source>
        <dbReference type="Pfam" id="PF00580"/>
    </source>
</evidence>
<evidence type="ECO:0000256" key="3">
    <source>
        <dbReference type="ARBA" id="ARBA00022806"/>
    </source>
</evidence>
<evidence type="ECO:0000256" key="2">
    <source>
        <dbReference type="ARBA" id="ARBA00022801"/>
    </source>
</evidence>
<evidence type="ECO:0000313" key="7">
    <source>
        <dbReference type="EMBL" id="EGO20010.1"/>
    </source>
</evidence>
<dbReference type="HOGENOM" id="CLU_001378_0_0_1"/>
<dbReference type="InterPro" id="IPR027417">
    <property type="entry name" value="P-loop_NTPase"/>
</dbReference>
<dbReference type="EMBL" id="GL945442">
    <property type="protein sequence ID" value="EGO20010.1"/>
    <property type="molecule type" value="Genomic_DNA"/>
</dbReference>
<reference evidence="8" key="1">
    <citation type="journal article" date="2011" name="Science">
        <title>The plant cell wall-decomposing machinery underlies the functional diversity of forest fungi.</title>
        <authorList>
            <person name="Eastwood D.C."/>
            <person name="Floudas D."/>
            <person name="Binder M."/>
            <person name="Majcherczyk A."/>
            <person name="Schneider P."/>
            <person name="Aerts A."/>
            <person name="Asiegbu F.O."/>
            <person name="Baker S.E."/>
            <person name="Barry K."/>
            <person name="Bendiksby M."/>
            <person name="Blumentritt M."/>
            <person name="Coutinho P.M."/>
            <person name="Cullen D."/>
            <person name="de Vries R.P."/>
            <person name="Gathman A."/>
            <person name="Goodell B."/>
            <person name="Henrissat B."/>
            <person name="Ihrmark K."/>
            <person name="Kauserud H."/>
            <person name="Kohler A."/>
            <person name="LaButti K."/>
            <person name="Lapidus A."/>
            <person name="Lavin J.L."/>
            <person name="Lee Y.-H."/>
            <person name="Lindquist E."/>
            <person name="Lilly W."/>
            <person name="Lucas S."/>
            <person name="Morin E."/>
            <person name="Murat C."/>
            <person name="Oguiza J.A."/>
            <person name="Park J."/>
            <person name="Pisabarro A.G."/>
            <person name="Riley R."/>
            <person name="Rosling A."/>
            <person name="Salamov A."/>
            <person name="Schmidt O."/>
            <person name="Schmutz J."/>
            <person name="Skrede I."/>
            <person name="Stenlid J."/>
            <person name="Wiebenga A."/>
            <person name="Xie X."/>
            <person name="Kuees U."/>
            <person name="Hibbett D.S."/>
            <person name="Hoffmeister D."/>
            <person name="Hoegberg N."/>
            <person name="Martin F."/>
            <person name="Grigoriev I.V."/>
            <person name="Watkinson S.C."/>
        </authorList>
    </citation>
    <scope>NUCLEOTIDE SEQUENCE [LARGE SCALE GENOMIC DNA]</scope>
    <source>
        <strain evidence="8">S7.9</strain>
    </source>
</reference>